<dbReference type="Gene3D" id="2.60.120.10">
    <property type="entry name" value="Jelly Rolls"/>
    <property type="match status" value="1"/>
</dbReference>
<dbReference type="InterPro" id="IPR018490">
    <property type="entry name" value="cNMP-bd_dom_sf"/>
</dbReference>
<reference evidence="1 2" key="1">
    <citation type="submission" date="2017-11" db="EMBL/GenBank/DDBJ databases">
        <title>Infants hospitalized years apart are colonized by the same room-sourced microbial strains.</title>
        <authorList>
            <person name="Brooks B."/>
            <person name="Olm M.R."/>
            <person name="Firek B.A."/>
            <person name="Baker R."/>
            <person name="Thomas B.C."/>
            <person name="Morowitz M.J."/>
            <person name="Banfield J.F."/>
        </authorList>
    </citation>
    <scope>NUCLEOTIDE SEQUENCE [LARGE SCALE GENOMIC DNA]</scope>
    <source>
        <strain evidence="1">S2_009_000_R2_76</strain>
    </source>
</reference>
<dbReference type="InterPro" id="IPR014710">
    <property type="entry name" value="RmlC-like_jellyroll"/>
</dbReference>
<evidence type="ECO:0000313" key="1">
    <source>
        <dbReference type="EMBL" id="PZP50813.1"/>
    </source>
</evidence>
<evidence type="ECO:0008006" key="3">
    <source>
        <dbReference type="Google" id="ProtNLM"/>
    </source>
</evidence>
<name>A0A2W5F7L4_9SPHI</name>
<dbReference type="AlphaFoldDB" id="A0A2W5F7L4"/>
<protein>
    <recommendedName>
        <fullName evidence="3">Crp/Fnr family transcriptional regulator</fullName>
    </recommendedName>
</protein>
<evidence type="ECO:0000313" key="2">
    <source>
        <dbReference type="Proteomes" id="UP000249645"/>
    </source>
</evidence>
<sequence>MCFEEKLNWLFQRNRINGKYDFGLLFGSFDDLSMKTLGEQLLDTFSAMFTPTHEETDAFVALATPFEFSSKERIVDEHSFDKVFYLTDGMARSYIVNSGKDYTVDFFTKGQFILDWDSFDKNIPSVYQYETIFPMKGYFWHRKDIQAYLRVYPHLKKCRRFFAEAAYIRQAHRLIAFQSDALKDRYRNLIQNHGKLINTAPQYHIASYLGVKPQSLSRIKTALLNNKDGKDEVEN</sequence>
<dbReference type="SUPFAM" id="SSF51206">
    <property type="entry name" value="cAMP-binding domain-like"/>
    <property type="match status" value="1"/>
</dbReference>
<comment type="caution">
    <text evidence="1">The sequence shown here is derived from an EMBL/GenBank/DDBJ whole genome shotgun (WGS) entry which is preliminary data.</text>
</comment>
<accession>A0A2W5F7L4</accession>
<gene>
    <name evidence="1" type="ORF">DI598_04715</name>
</gene>
<dbReference type="EMBL" id="QFOI01000052">
    <property type="protein sequence ID" value="PZP50813.1"/>
    <property type="molecule type" value="Genomic_DNA"/>
</dbReference>
<dbReference type="Proteomes" id="UP000249645">
    <property type="component" value="Unassembled WGS sequence"/>
</dbReference>
<proteinExistence type="predicted"/>
<organism evidence="1 2">
    <name type="scientific">Pseudopedobacter saltans</name>
    <dbReference type="NCBI Taxonomy" id="151895"/>
    <lineage>
        <taxon>Bacteria</taxon>
        <taxon>Pseudomonadati</taxon>
        <taxon>Bacteroidota</taxon>
        <taxon>Sphingobacteriia</taxon>
        <taxon>Sphingobacteriales</taxon>
        <taxon>Sphingobacteriaceae</taxon>
        <taxon>Pseudopedobacter</taxon>
    </lineage>
</organism>